<keyword evidence="2" id="KW-0472">Membrane</keyword>
<comment type="caution">
    <text evidence="4">The sequence shown here is derived from an EMBL/GenBank/DDBJ whole genome shotgun (WGS) entry which is preliminary data.</text>
</comment>
<evidence type="ECO:0000259" key="3">
    <source>
        <dbReference type="Pfam" id="PF07158"/>
    </source>
</evidence>
<evidence type="ECO:0000256" key="1">
    <source>
        <dbReference type="SAM" id="MobiDB-lite"/>
    </source>
</evidence>
<dbReference type="Proteomes" id="UP001498238">
    <property type="component" value="Unassembled WGS sequence"/>
</dbReference>
<feature type="transmembrane region" description="Helical" evidence="2">
    <location>
        <begin position="134"/>
        <end position="158"/>
    </location>
</feature>
<feature type="transmembrane region" description="Helical" evidence="2">
    <location>
        <begin position="23"/>
        <end position="41"/>
    </location>
</feature>
<feature type="transmembrane region" description="Helical" evidence="2">
    <location>
        <begin position="388"/>
        <end position="411"/>
    </location>
</feature>
<proteinExistence type="predicted"/>
<feature type="region of interest" description="Disordered" evidence="1">
    <location>
        <begin position="204"/>
        <end position="233"/>
    </location>
</feature>
<feature type="transmembrane region" description="Helical" evidence="2">
    <location>
        <begin position="349"/>
        <end position="382"/>
    </location>
</feature>
<feature type="transmembrane region" description="Helical" evidence="2">
    <location>
        <begin position="96"/>
        <end position="122"/>
    </location>
</feature>
<feature type="transmembrane region" description="Helical" evidence="2">
    <location>
        <begin position="432"/>
        <end position="457"/>
    </location>
</feature>
<gene>
    <name evidence="4" type="ORF">NCCP602_20730</name>
</gene>
<feature type="domain" description="Dicarboxylate carrier MatC N-terminal" evidence="3">
    <location>
        <begin position="1"/>
        <end position="147"/>
    </location>
</feature>
<evidence type="ECO:0000313" key="5">
    <source>
        <dbReference type="Proteomes" id="UP001498238"/>
    </source>
</evidence>
<dbReference type="RefSeq" id="WP_339392946.1">
    <property type="nucleotide sequence ID" value="NZ_BAAAAF010000007.1"/>
</dbReference>
<keyword evidence="2" id="KW-1133">Transmembrane helix</keyword>
<protein>
    <submittedName>
        <fullName evidence="4">SLC13 family permease</fullName>
    </submittedName>
</protein>
<name>A0ABN0SNY1_9MICO</name>
<keyword evidence="2" id="KW-0812">Transmembrane</keyword>
<feature type="transmembrane region" description="Helical" evidence="2">
    <location>
        <begin position="170"/>
        <end position="193"/>
    </location>
</feature>
<dbReference type="Pfam" id="PF07158">
    <property type="entry name" value="MatC_N"/>
    <property type="match status" value="1"/>
</dbReference>
<accession>A0ABN0SNY1</accession>
<sequence length="459" mass="47743">MSIELICVIVLGLMFVIGTWRDINMGLLGFVAAAGVGGLVLGQAPEEFLAGFPVDLFLTLVGLTYLFGFAQNNGVIEVIVHWCVRLVGGRTALMPWIFFLLTAILIALGALFAVAIVAPLALSFARRERINQFMVGLLVVHGALAGAFSPISVYGIFINDYLTKNGLTPAPLTLFVAPFVFNFVFALVVYAVLHKRPGLRAEADDHLVAPRPDSPDASPEAGSGFASGETGADPEAAVHVGPATASASTEHTAKHPPVRLAPRQVPTLLGLIAMALSVLIFGWDVGLVTITISIVLTAINPTAGKAAMTKVAWPVVILICGVLTYIGVLQSAGTVEWVSAGISAIGIPLLAALLLFYLAGLVSALASSLAIIGVVIALAVPLLESGDIAVGGFVAALAIASTIVDISPFSTNGAMLLANVDPAIRDRYYRQMIAYAGLMCLIGPGLAWLIAAVPTWMGG</sequence>
<keyword evidence="5" id="KW-1185">Reference proteome</keyword>
<evidence type="ECO:0000256" key="2">
    <source>
        <dbReference type="SAM" id="Phobius"/>
    </source>
</evidence>
<feature type="transmembrane region" description="Helical" evidence="2">
    <location>
        <begin position="311"/>
        <end position="328"/>
    </location>
</feature>
<evidence type="ECO:0000313" key="4">
    <source>
        <dbReference type="EMBL" id="GAA0036112.1"/>
    </source>
</evidence>
<dbReference type="EMBL" id="BAAAAF010000007">
    <property type="protein sequence ID" value="GAA0036112.1"/>
    <property type="molecule type" value="Genomic_DNA"/>
</dbReference>
<organism evidence="4 5">
    <name type="scientific">Brevibacterium metallidurans</name>
    <dbReference type="NCBI Taxonomy" id="1482676"/>
    <lineage>
        <taxon>Bacteria</taxon>
        <taxon>Bacillati</taxon>
        <taxon>Actinomycetota</taxon>
        <taxon>Actinomycetes</taxon>
        <taxon>Micrococcales</taxon>
        <taxon>Brevibacteriaceae</taxon>
        <taxon>Brevibacterium</taxon>
    </lineage>
</organism>
<dbReference type="InterPro" id="IPR009827">
    <property type="entry name" value="MatC_N"/>
</dbReference>
<reference evidence="4 5" key="1">
    <citation type="submission" date="2024-01" db="EMBL/GenBank/DDBJ databases">
        <title>Characterization of antibiotic resistant novel bacterial strains and their environmental applications.</title>
        <authorList>
            <person name="Manzoor S."/>
            <person name="Abbas S."/>
            <person name="Arshad M."/>
            <person name="Ahmed I."/>
        </authorList>
    </citation>
    <scope>NUCLEOTIDE SEQUENCE [LARGE SCALE GENOMIC DNA]</scope>
    <source>
        <strain evidence="4 5">NCCP-602</strain>
    </source>
</reference>
<feature type="transmembrane region" description="Helical" evidence="2">
    <location>
        <begin position="48"/>
        <end position="67"/>
    </location>
</feature>
<feature type="transmembrane region" description="Helical" evidence="2">
    <location>
        <begin position="268"/>
        <end position="299"/>
    </location>
</feature>